<feature type="chain" id="PRO_5028939912" evidence="1">
    <location>
        <begin position="23"/>
        <end position="182"/>
    </location>
</feature>
<dbReference type="InterPro" id="IPR036378">
    <property type="entry name" value="FAS1_dom_sf"/>
</dbReference>
<dbReference type="PROSITE" id="PS50213">
    <property type="entry name" value="FAS1"/>
    <property type="match status" value="1"/>
</dbReference>
<dbReference type="GO" id="GO:0005615">
    <property type="term" value="C:extracellular space"/>
    <property type="evidence" value="ECO:0007669"/>
    <property type="project" value="TreeGrafter"/>
</dbReference>
<gene>
    <name evidence="3" type="ORF">H9L05_05190</name>
</gene>
<dbReference type="RefSeq" id="WP_187733292.1">
    <property type="nucleotide sequence ID" value="NZ_BMFN01000001.1"/>
</dbReference>
<dbReference type="KEGG" id="hqi:H9L05_05190"/>
<reference evidence="3 4" key="1">
    <citation type="submission" date="2020-08" db="EMBL/GenBank/DDBJ databases">
        <title>Genome sequence of Hymenobacter qilianensis JCM 19763T.</title>
        <authorList>
            <person name="Hyun D.-W."/>
            <person name="Bae J.-W."/>
        </authorList>
    </citation>
    <scope>NUCLEOTIDE SEQUENCE [LARGE SCALE GENOMIC DNA]</scope>
    <source>
        <strain evidence="3 4">JCM 19763</strain>
    </source>
</reference>
<dbReference type="PANTHER" id="PTHR10900">
    <property type="entry name" value="PERIOSTIN-RELATED"/>
    <property type="match status" value="1"/>
</dbReference>
<evidence type="ECO:0000259" key="2">
    <source>
        <dbReference type="PROSITE" id="PS50213"/>
    </source>
</evidence>
<protein>
    <submittedName>
        <fullName evidence="3">Fasciclin domain-containing protein</fullName>
    </submittedName>
</protein>
<organism evidence="3 4">
    <name type="scientific">Hymenobacter qilianensis</name>
    <dbReference type="NCBI Taxonomy" id="1385715"/>
    <lineage>
        <taxon>Bacteria</taxon>
        <taxon>Pseudomonadati</taxon>
        <taxon>Bacteroidota</taxon>
        <taxon>Cytophagia</taxon>
        <taxon>Cytophagales</taxon>
        <taxon>Hymenobacteraceae</taxon>
        <taxon>Hymenobacter</taxon>
    </lineage>
</organism>
<dbReference type="InterPro" id="IPR000782">
    <property type="entry name" value="FAS1_domain"/>
</dbReference>
<dbReference type="SUPFAM" id="SSF82153">
    <property type="entry name" value="FAS1 domain"/>
    <property type="match status" value="1"/>
</dbReference>
<name>A0A7H0GXQ0_9BACT</name>
<proteinExistence type="predicted"/>
<evidence type="ECO:0000256" key="1">
    <source>
        <dbReference type="SAM" id="SignalP"/>
    </source>
</evidence>
<dbReference type="Pfam" id="PF02469">
    <property type="entry name" value="Fasciclin"/>
    <property type="match status" value="1"/>
</dbReference>
<dbReference type="SMART" id="SM00554">
    <property type="entry name" value="FAS1"/>
    <property type="match status" value="1"/>
</dbReference>
<dbReference type="EMBL" id="CP060784">
    <property type="protein sequence ID" value="QNP53066.1"/>
    <property type="molecule type" value="Genomic_DNA"/>
</dbReference>
<dbReference type="AlphaFoldDB" id="A0A7H0GXQ0"/>
<evidence type="ECO:0000313" key="4">
    <source>
        <dbReference type="Proteomes" id="UP000516093"/>
    </source>
</evidence>
<dbReference type="InterPro" id="IPR050904">
    <property type="entry name" value="Adhesion/Biosynth-related"/>
</dbReference>
<feature type="signal peptide" evidence="1">
    <location>
        <begin position="1"/>
        <end position="22"/>
    </location>
</feature>
<sequence>MKKKQIILHAIALLGLAGVASAQTMTPAPAATATSTAASTNKDLAGSAALSTEHTTLLTALKAAGLAEQAKAKGPFTVFAPDNAAFAKLPAGTVDNLLKPANKKQLSKILTYHVVPGNVMAADLKDGQTIKTVQGESLTVSLEGGTVTIRDAKGGSATVTTPDIKATNGTVHSIDAVLMPAK</sequence>
<evidence type="ECO:0000313" key="3">
    <source>
        <dbReference type="EMBL" id="QNP53066.1"/>
    </source>
</evidence>
<keyword evidence="1" id="KW-0732">Signal</keyword>
<dbReference type="FunFam" id="2.30.180.10:FF:000019">
    <property type="entry name" value="Cell surface lipoprotein"/>
    <property type="match status" value="1"/>
</dbReference>
<accession>A0A7H0GXQ0</accession>
<dbReference type="Proteomes" id="UP000516093">
    <property type="component" value="Chromosome"/>
</dbReference>
<keyword evidence="4" id="KW-1185">Reference proteome</keyword>
<feature type="domain" description="FAS1" evidence="2">
    <location>
        <begin position="41"/>
        <end position="178"/>
    </location>
</feature>
<dbReference type="Gene3D" id="2.30.180.10">
    <property type="entry name" value="FAS1 domain"/>
    <property type="match status" value="1"/>
</dbReference>
<dbReference type="PANTHER" id="PTHR10900:SF77">
    <property type="entry name" value="FI19380P1"/>
    <property type="match status" value="1"/>
</dbReference>